<proteinExistence type="predicted"/>
<feature type="region of interest" description="Disordered" evidence="1">
    <location>
        <begin position="69"/>
        <end position="164"/>
    </location>
</feature>
<dbReference type="Proteomes" id="UP000774617">
    <property type="component" value="Unassembled WGS sequence"/>
</dbReference>
<keyword evidence="3" id="KW-1185">Reference proteome</keyword>
<feature type="compositionally biased region" description="Basic residues" evidence="1">
    <location>
        <begin position="132"/>
        <end position="141"/>
    </location>
</feature>
<protein>
    <submittedName>
        <fullName evidence="2">Uncharacterized protein</fullName>
    </submittedName>
</protein>
<dbReference type="EMBL" id="JAGTJR010000070">
    <property type="protein sequence ID" value="KAH7018676.1"/>
    <property type="molecule type" value="Genomic_DNA"/>
</dbReference>
<sequence length="164" mass="17493">MSSKQTVARRAAADEQQLNQQPQVEAREQYASAEAKVSSHPATSTALFSPHAGLNLNLFAALSGSMFQRKNKTTDTRPDGSSRTVEQTDTAARAKGAGSGNLSAYGAARAEGRDRAIGKEATRALEEDSKERHKQAGKALKKKGEKDGQGQEVDHLGIGGWETK</sequence>
<feature type="compositionally biased region" description="Basic and acidic residues" evidence="1">
    <location>
        <begin position="142"/>
        <end position="155"/>
    </location>
</feature>
<feature type="compositionally biased region" description="Polar residues" evidence="1">
    <location>
        <begin position="81"/>
        <end position="90"/>
    </location>
</feature>
<evidence type="ECO:0000256" key="1">
    <source>
        <dbReference type="SAM" id="MobiDB-lite"/>
    </source>
</evidence>
<comment type="caution">
    <text evidence="2">The sequence shown here is derived from an EMBL/GenBank/DDBJ whole genome shotgun (WGS) entry which is preliminary data.</text>
</comment>
<evidence type="ECO:0000313" key="3">
    <source>
        <dbReference type="Proteomes" id="UP000774617"/>
    </source>
</evidence>
<accession>A0ABQ8FUI3</accession>
<evidence type="ECO:0000313" key="2">
    <source>
        <dbReference type="EMBL" id="KAH7018676.1"/>
    </source>
</evidence>
<reference evidence="2 3" key="1">
    <citation type="journal article" date="2021" name="Nat. Commun.">
        <title>Genetic determinants of endophytism in the Arabidopsis root mycobiome.</title>
        <authorList>
            <person name="Mesny F."/>
            <person name="Miyauchi S."/>
            <person name="Thiergart T."/>
            <person name="Pickel B."/>
            <person name="Atanasova L."/>
            <person name="Karlsson M."/>
            <person name="Huettel B."/>
            <person name="Barry K.W."/>
            <person name="Haridas S."/>
            <person name="Chen C."/>
            <person name="Bauer D."/>
            <person name="Andreopoulos W."/>
            <person name="Pangilinan J."/>
            <person name="LaButti K."/>
            <person name="Riley R."/>
            <person name="Lipzen A."/>
            <person name="Clum A."/>
            <person name="Drula E."/>
            <person name="Henrissat B."/>
            <person name="Kohler A."/>
            <person name="Grigoriev I.V."/>
            <person name="Martin F.M."/>
            <person name="Hacquard S."/>
        </authorList>
    </citation>
    <scope>NUCLEOTIDE SEQUENCE [LARGE SCALE GENOMIC DNA]</scope>
    <source>
        <strain evidence="2 3">MPI-SDFR-AT-0080</strain>
    </source>
</reference>
<feature type="compositionally biased region" description="Basic and acidic residues" evidence="1">
    <location>
        <begin position="110"/>
        <end position="131"/>
    </location>
</feature>
<feature type="region of interest" description="Disordered" evidence="1">
    <location>
        <begin position="1"/>
        <end position="48"/>
    </location>
</feature>
<gene>
    <name evidence="2" type="ORF">B0J12DRAFT_414772</name>
</gene>
<name>A0ABQ8FUI3_9PEZI</name>
<organism evidence="2 3">
    <name type="scientific">Macrophomina phaseolina</name>
    <dbReference type="NCBI Taxonomy" id="35725"/>
    <lineage>
        <taxon>Eukaryota</taxon>
        <taxon>Fungi</taxon>
        <taxon>Dikarya</taxon>
        <taxon>Ascomycota</taxon>
        <taxon>Pezizomycotina</taxon>
        <taxon>Dothideomycetes</taxon>
        <taxon>Dothideomycetes incertae sedis</taxon>
        <taxon>Botryosphaeriales</taxon>
        <taxon>Botryosphaeriaceae</taxon>
        <taxon>Macrophomina</taxon>
    </lineage>
</organism>